<dbReference type="EMBL" id="WHUW01000062">
    <property type="protein sequence ID" value="KAF8430514.1"/>
    <property type="molecule type" value="Genomic_DNA"/>
</dbReference>
<proteinExistence type="predicted"/>
<dbReference type="Proteomes" id="UP001194468">
    <property type="component" value="Unassembled WGS sequence"/>
</dbReference>
<dbReference type="AlphaFoldDB" id="A0AAD4BHX2"/>
<accession>A0AAD4BHX2</accession>
<sequence>MSGNLEWDSKTVIGHKAKAPKVARNAAELNAISRLVTLLDSRFESLTPLDRELFLQA</sequence>
<evidence type="ECO:0000313" key="1">
    <source>
        <dbReference type="EMBL" id="KAF8430514.1"/>
    </source>
</evidence>
<keyword evidence="2" id="KW-1185">Reference proteome</keyword>
<gene>
    <name evidence="1" type="ORF">L210DRAFT_3562430</name>
</gene>
<name>A0AAD4BHX2_BOLED</name>
<reference evidence="1" key="1">
    <citation type="submission" date="2019-10" db="EMBL/GenBank/DDBJ databases">
        <authorList>
            <consortium name="DOE Joint Genome Institute"/>
            <person name="Kuo A."/>
            <person name="Miyauchi S."/>
            <person name="Kiss E."/>
            <person name="Drula E."/>
            <person name="Kohler A."/>
            <person name="Sanchez-Garcia M."/>
            <person name="Andreopoulos B."/>
            <person name="Barry K.W."/>
            <person name="Bonito G."/>
            <person name="Buee M."/>
            <person name="Carver A."/>
            <person name="Chen C."/>
            <person name="Cichocki N."/>
            <person name="Clum A."/>
            <person name="Culley D."/>
            <person name="Crous P.W."/>
            <person name="Fauchery L."/>
            <person name="Girlanda M."/>
            <person name="Hayes R."/>
            <person name="Keri Z."/>
            <person name="LaButti K."/>
            <person name="Lipzen A."/>
            <person name="Lombard V."/>
            <person name="Magnuson J."/>
            <person name="Maillard F."/>
            <person name="Morin E."/>
            <person name="Murat C."/>
            <person name="Nolan M."/>
            <person name="Ohm R."/>
            <person name="Pangilinan J."/>
            <person name="Pereira M."/>
            <person name="Perotto S."/>
            <person name="Peter M."/>
            <person name="Riley R."/>
            <person name="Sitrit Y."/>
            <person name="Stielow B."/>
            <person name="Szollosi G."/>
            <person name="Zifcakova L."/>
            <person name="Stursova M."/>
            <person name="Spatafora J.W."/>
            <person name="Tedersoo L."/>
            <person name="Vaario L.-M."/>
            <person name="Yamada A."/>
            <person name="Yan M."/>
            <person name="Wang P."/>
            <person name="Xu J."/>
            <person name="Bruns T."/>
            <person name="Baldrian P."/>
            <person name="Vilgalys R."/>
            <person name="Henrissat B."/>
            <person name="Grigoriev I.V."/>
            <person name="Hibbett D."/>
            <person name="Nagy L.G."/>
            <person name="Martin F.M."/>
        </authorList>
    </citation>
    <scope>NUCLEOTIDE SEQUENCE</scope>
    <source>
        <strain evidence="1">BED1</strain>
    </source>
</reference>
<evidence type="ECO:0000313" key="2">
    <source>
        <dbReference type="Proteomes" id="UP001194468"/>
    </source>
</evidence>
<reference evidence="1" key="2">
    <citation type="journal article" date="2020" name="Nat. Commun.">
        <title>Large-scale genome sequencing of mycorrhizal fungi provides insights into the early evolution of symbiotic traits.</title>
        <authorList>
            <person name="Miyauchi S."/>
            <person name="Kiss E."/>
            <person name="Kuo A."/>
            <person name="Drula E."/>
            <person name="Kohler A."/>
            <person name="Sanchez-Garcia M."/>
            <person name="Morin E."/>
            <person name="Andreopoulos B."/>
            <person name="Barry K.W."/>
            <person name="Bonito G."/>
            <person name="Buee M."/>
            <person name="Carver A."/>
            <person name="Chen C."/>
            <person name="Cichocki N."/>
            <person name="Clum A."/>
            <person name="Culley D."/>
            <person name="Crous P.W."/>
            <person name="Fauchery L."/>
            <person name="Girlanda M."/>
            <person name="Hayes R.D."/>
            <person name="Keri Z."/>
            <person name="LaButti K."/>
            <person name="Lipzen A."/>
            <person name="Lombard V."/>
            <person name="Magnuson J."/>
            <person name="Maillard F."/>
            <person name="Murat C."/>
            <person name="Nolan M."/>
            <person name="Ohm R.A."/>
            <person name="Pangilinan J."/>
            <person name="Pereira M.F."/>
            <person name="Perotto S."/>
            <person name="Peter M."/>
            <person name="Pfister S."/>
            <person name="Riley R."/>
            <person name="Sitrit Y."/>
            <person name="Stielow J.B."/>
            <person name="Szollosi G."/>
            <person name="Zifcakova L."/>
            <person name="Stursova M."/>
            <person name="Spatafora J.W."/>
            <person name="Tedersoo L."/>
            <person name="Vaario L.M."/>
            <person name="Yamada A."/>
            <person name="Yan M."/>
            <person name="Wang P."/>
            <person name="Xu J."/>
            <person name="Bruns T."/>
            <person name="Baldrian P."/>
            <person name="Vilgalys R."/>
            <person name="Dunand C."/>
            <person name="Henrissat B."/>
            <person name="Grigoriev I.V."/>
            <person name="Hibbett D."/>
            <person name="Nagy L.G."/>
            <person name="Martin F.M."/>
        </authorList>
    </citation>
    <scope>NUCLEOTIDE SEQUENCE</scope>
    <source>
        <strain evidence="1">BED1</strain>
    </source>
</reference>
<comment type="caution">
    <text evidence="1">The sequence shown here is derived from an EMBL/GenBank/DDBJ whole genome shotgun (WGS) entry which is preliminary data.</text>
</comment>
<organism evidence="1 2">
    <name type="scientific">Boletus edulis BED1</name>
    <dbReference type="NCBI Taxonomy" id="1328754"/>
    <lineage>
        <taxon>Eukaryota</taxon>
        <taxon>Fungi</taxon>
        <taxon>Dikarya</taxon>
        <taxon>Basidiomycota</taxon>
        <taxon>Agaricomycotina</taxon>
        <taxon>Agaricomycetes</taxon>
        <taxon>Agaricomycetidae</taxon>
        <taxon>Boletales</taxon>
        <taxon>Boletineae</taxon>
        <taxon>Boletaceae</taxon>
        <taxon>Boletoideae</taxon>
        <taxon>Boletus</taxon>
    </lineage>
</organism>
<protein>
    <submittedName>
        <fullName evidence="1">Uncharacterized protein</fullName>
    </submittedName>
</protein>